<proteinExistence type="inferred from homology"/>
<evidence type="ECO:0000256" key="6">
    <source>
        <dbReference type="SAM" id="SignalP"/>
    </source>
</evidence>
<dbReference type="Proteomes" id="UP000515156">
    <property type="component" value="Chromosome 3"/>
</dbReference>
<dbReference type="GeneID" id="115465029"/>
<evidence type="ECO:0000256" key="4">
    <source>
        <dbReference type="ARBA" id="ARBA00022729"/>
    </source>
</evidence>
<protein>
    <submittedName>
        <fullName evidence="9">Insulin-like growth factor III</fullName>
    </submittedName>
</protein>
<accession>A0A6P7X6R3</accession>
<comment type="similarity">
    <text evidence="2 5">Belongs to the insulin family.</text>
</comment>
<dbReference type="GO" id="GO:0043410">
    <property type="term" value="P:positive regulation of MAPK cascade"/>
    <property type="evidence" value="ECO:0007669"/>
    <property type="project" value="TreeGrafter"/>
</dbReference>
<dbReference type="RefSeq" id="XP_030051287.1">
    <property type="nucleotide sequence ID" value="XM_030195427.1"/>
</dbReference>
<dbReference type="GO" id="GO:0043539">
    <property type="term" value="F:protein serine/threonine kinase activator activity"/>
    <property type="evidence" value="ECO:0007669"/>
    <property type="project" value="TreeGrafter"/>
</dbReference>
<dbReference type="InParanoid" id="A0A6P7X6R3"/>
<dbReference type="GO" id="GO:1905564">
    <property type="term" value="P:positive regulation of vascular endothelial cell proliferation"/>
    <property type="evidence" value="ECO:0007669"/>
    <property type="project" value="TreeGrafter"/>
</dbReference>
<dbReference type="GO" id="GO:0045944">
    <property type="term" value="P:positive regulation of transcription by RNA polymerase II"/>
    <property type="evidence" value="ECO:0007669"/>
    <property type="project" value="TreeGrafter"/>
</dbReference>
<dbReference type="GO" id="GO:0042104">
    <property type="term" value="P:positive regulation of activated T cell proliferation"/>
    <property type="evidence" value="ECO:0007669"/>
    <property type="project" value="TreeGrafter"/>
</dbReference>
<comment type="subcellular location">
    <subcellularLocation>
        <location evidence="1 5">Secreted</location>
    </subcellularLocation>
</comment>
<dbReference type="GO" id="GO:0005615">
    <property type="term" value="C:extracellular space"/>
    <property type="evidence" value="ECO:0007669"/>
    <property type="project" value="TreeGrafter"/>
</dbReference>
<feature type="chain" id="PRO_5027700016" evidence="6">
    <location>
        <begin position="36"/>
        <end position="115"/>
    </location>
</feature>
<evidence type="ECO:0000259" key="7">
    <source>
        <dbReference type="SMART" id="SM00078"/>
    </source>
</evidence>
<dbReference type="InterPro" id="IPR022352">
    <property type="entry name" value="Ins/IGF/rlx"/>
</dbReference>
<dbReference type="SMART" id="SM00078">
    <property type="entry name" value="IlGF"/>
    <property type="match status" value="1"/>
</dbReference>
<name>A0A6P7X6R3_9AMPH</name>
<evidence type="ECO:0000313" key="8">
    <source>
        <dbReference type="Proteomes" id="UP000515156"/>
    </source>
</evidence>
<reference evidence="9" key="1">
    <citation type="submission" date="2025-08" db="UniProtKB">
        <authorList>
            <consortium name="RefSeq"/>
        </authorList>
    </citation>
    <scope>IDENTIFICATION</scope>
</reference>
<gene>
    <name evidence="9" type="primary">LOC115465029</name>
</gene>
<sequence length="115" mass="12896">MNLLVHTNQTRKFSITRTALCLSLLLTMCAELSWTRCTTSHSREMLCGAELVDVLQFICGPTGFYFRNSASVQKRSHKGIVDECCFCRCSVTVLESYCAVPLANTLLRGDVPQQR</sequence>
<dbReference type="OrthoDB" id="8936076at2759"/>
<dbReference type="PANTHER" id="PTHR46886">
    <property type="entry name" value="INSULIN-LIKE GROWTH FACTOR II"/>
    <property type="match status" value="1"/>
</dbReference>
<dbReference type="InterPro" id="IPR022353">
    <property type="entry name" value="Insulin_CS"/>
</dbReference>
<dbReference type="GO" id="GO:0046628">
    <property type="term" value="P:positive regulation of insulin receptor signaling pathway"/>
    <property type="evidence" value="ECO:0007669"/>
    <property type="project" value="TreeGrafter"/>
</dbReference>
<dbReference type="PROSITE" id="PS00262">
    <property type="entry name" value="INSULIN"/>
    <property type="match status" value="1"/>
</dbReference>
<dbReference type="InterPro" id="IPR016179">
    <property type="entry name" value="Insulin-like"/>
</dbReference>
<dbReference type="GO" id="GO:0005159">
    <property type="term" value="F:insulin-like growth factor receptor binding"/>
    <property type="evidence" value="ECO:0007669"/>
    <property type="project" value="TreeGrafter"/>
</dbReference>
<organism evidence="8 9">
    <name type="scientific">Microcaecilia unicolor</name>
    <dbReference type="NCBI Taxonomy" id="1415580"/>
    <lineage>
        <taxon>Eukaryota</taxon>
        <taxon>Metazoa</taxon>
        <taxon>Chordata</taxon>
        <taxon>Craniata</taxon>
        <taxon>Vertebrata</taxon>
        <taxon>Euteleostomi</taxon>
        <taxon>Amphibia</taxon>
        <taxon>Gymnophiona</taxon>
        <taxon>Siphonopidae</taxon>
        <taxon>Microcaecilia</taxon>
    </lineage>
</organism>
<dbReference type="PRINTS" id="PR00276">
    <property type="entry name" value="INSULINFAMLY"/>
</dbReference>
<keyword evidence="3 5" id="KW-0964">Secreted</keyword>
<dbReference type="GO" id="GO:0051147">
    <property type="term" value="P:regulation of muscle cell differentiation"/>
    <property type="evidence" value="ECO:0007669"/>
    <property type="project" value="TreeGrafter"/>
</dbReference>
<dbReference type="PANTHER" id="PTHR46886:SF2">
    <property type="entry name" value="INSULIN-LIKE GROWTH FACTOR III"/>
    <property type="match status" value="1"/>
</dbReference>
<evidence type="ECO:0000256" key="1">
    <source>
        <dbReference type="ARBA" id="ARBA00004613"/>
    </source>
</evidence>
<keyword evidence="4 6" id="KW-0732">Signal</keyword>
<dbReference type="GO" id="GO:0005179">
    <property type="term" value="F:hormone activity"/>
    <property type="evidence" value="ECO:0007669"/>
    <property type="project" value="InterPro"/>
</dbReference>
<dbReference type="Gene3D" id="1.10.100.10">
    <property type="entry name" value="Insulin-like"/>
    <property type="match status" value="1"/>
</dbReference>
<dbReference type="KEGG" id="muo:115465029"/>
<evidence type="ECO:0000313" key="9">
    <source>
        <dbReference type="RefSeq" id="XP_030051287.1"/>
    </source>
</evidence>
<dbReference type="SUPFAM" id="SSF56994">
    <property type="entry name" value="Insulin-like"/>
    <property type="match status" value="1"/>
</dbReference>
<dbReference type="GO" id="GO:0008083">
    <property type="term" value="F:growth factor activity"/>
    <property type="evidence" value="ECO:0007669"/>
    <property type="project" value="TreeGrafter"/>
</dbReference>
<dbReference type="InterPro" id="IPR036438">
    <property type="entry name" value="Insulin-like_sf"/>
</dbReference>
<feature type="signal peptide" evidence="6">
    <location>
        <begin position="1"/>
        <end position="35"/>
    </location>
</feature>
<evidence type="ECO:0000256" key="3">
    <source>
        <dbReference type="ARBA" id="ARBA00022525"/>
    </source>
</evidence>
<feature type="domain" description="Insulin-like" evidence="7">
    <location>
        <begin position="44"/>
        <end position="98"/>
    </location>
</feature>
<evidence type="ECO:0000256" key="5">
    <source>
        <dbReference type="RuleBase" id="RU000406"/>
    </source>
</evidence>
<evidence type="ECO:0000256" key="2">
    <source>
        <dbReference type="ARBA" id="ARBA00009034"/>
    </source>
</evidence>
<dbReference type="Pfam" id="PF00049">
    <property type="entry name" value="Insulin"/>
    <property type="match status" value="2"/>
</dbReference>
<keyword evidence="8" id="KW-1185">Reference proteome</keyword>
<dbReference type="AlphaFoldDB" id="A0A6P7X6R3"/>